<dbReference type="HOGENOM" id="CLU_117165_2_0_7"/>
<evidence type="ECO:0000256" key="1">
    <source>
        <dbReference type="SAM" id="MobiDB-lite"/>
    </source>
</evidence>
<dbReference type="eggNOG" id="COG2963">
    <property type="taxonomic scope" value="Bacteria"/>
</dbReference>
<dbReference type="GO" id="GO:0004803">
    <property type="term" value="F:transposase activity"/>
    <property type="evidence" value="ECO:0007669"/>
    <property type="project" value="InterPro"/>
</dbReference>
<name>F2NH07_DESAR</name>
<reference evidence="3" key="2">
    <citation type="submission" date="2011-03" db="EMBL/GenBank/DDBJ databases">
        <title>The complete genome of Desulfobacca acetoxidans DSM 11109.</title>
        <authorList>
            <consortium name="US DOE Joint Genome Institute (JGI-PGF)"/>
            <person name="Lucas S."/>
            <person name="Copeland A."/>
            <person name="Lapidus A."/>
            <person name="Bruce D."/>
            <person name="Goodwin L."/>
            <person name="Pitluck S."/>
            <person name="Peters L."/>
            <person name="Kyrpides N."/>
            <person name="Mavromatis K."/>
            <person name="Ivanova N."/>
            <person name="Ovchinnikova G."/>
            <person name="Teshima H."/>
            <person name="Detter J.C."/>
            <person name="Han C."/>
            <person name="Land M."/>
            <person name="Hauser L."/>
            <person name="Markowitz V."/>
            <person name="Cheng J.-F."/>
            <person name="Hugenholtz P."/>
            <person name="Woyke T."/>
            <person name="Wu D."/>
            <person name="Spring S."/>
            <person name="Schueler E."/>
            <person name="Brambilla E."/>
            <person name="Klenk H.-P."/>
            <person name="Eisen J.A."/>
        </authorList>
    </citation>
    <scope>NUCLEOTIDE SEQUENCE [LARGE SCALE GENOMIC DNA]</scope>
    <source>
        <strain evidence="3">ATCC 700848 / DSM 11109 / ASRB2</strain>
    </source>
</reference>
<dbReference type="KEGG" id="dao:Desac_0904"/>
<evidence type="ECO:0000313" key="2">
    <source>
        <dbReference type="EMBL" id="AEB08778.1"/>
    </source>
</evidence>
<protein>
    <recommendedName>
        <fullName evidence="4">Transposase</fullName>
    </recommendedName>
</protein>
<dbReference type="AlphaFoldDB" id="F2NH07"/>
<dbReference type="GO" id="GO:0003677">
    <property type="term" value="F:DNA binding"/>
    <property type="evidence" value="ECO:0007669"/>
    <property type="project" value="InterPro"/>
</dbReference>
<gene>
    <name evidence="2" type="ordered locus">Desac_0904</name>
</gene>
<reference evidence="2 3" key="1">
    <citation type="journal article" date="2011" name="Stand. Genomic Sci.">
        <title>Complete genome sequence of the acetate-degrading sulfate reducer Desulfobacca acetoxidans type strain (ASRB2).</title>
        <authorList>
            <person name="Goker M."/>
            <person name="Teshima H."/>
            <person name="Lapidus A."/>
            <person name="Nolan M."/>
            <person name="Lucas S."/>
            <person name="Hammon N."/>
            <person name="Deshpande S."/>
            <person name="Cheng J.F."/>
            <person name="Tapia R."/>
            <person name="Han C."/>
            <person name="Goodwin L."/>
            <person name="Pitluck S."/>
            <person name="Huntemann M."/>
            <person name="Liolios K."/>
            <person name="Ivanova N."/>
            <person name="Pagani I."/>
            <person name="Mavromatis K."/>
            <person name="Ovchinikova G."/>
            <person name="Pati A."/>
            <person name="Chen A."/>
            <person name="Palaniappan K."/>
            <person name="Land M."/>
            <person name="Hauser L."/>
            <person name="Brambilla E.M."/>
            <person name="Rohde M."/>
            <person name="Spring S."/>
            <person name="Detter J.C."/>
            <person name="Woyke T."/>
            <person name="Bristow J."/>
            <person name="Eisen J.A."/>
            <person name="Markowitz V."/>
            <person name="Hugenholtz P."/>
            <person name="Kyrpides N.C."/>
            <person name="Klenk H.P."/>
        </authorList>
    </citation>
    <scope>NUCLEOTIDE SEQUENCE [LARGE SCALE GENOMIC DNA]</scope>
    <source>
        <strain evidence="3">ATCC 700848 / DSM 11109 / ASRB2</strain>
    </source>
</reference>
<dbReference type="STRING" id="880072.Desac_0904"/>
<evidence type="ECO:0000313" key="3">
    <source>
        <dbReference type="Proteomes" id="UP000000483"/>
    </source>
</evidence>
<proteinExistence type="predicted"/>
<dbReference type="EMBL" id="CP002629">
    <property type="protein sequence ID" value="AEB08778.1"/>
    <property type="molecule type" value="Genomic_DNA"/>
</dbReference>
<accession>F2NH07</accession>
<feature type="region of interest" description="Disordered" evidence="1">
    <location>
        <begin position="1"/>
        <end position="54"/>
    </location>
</feature>
<organism evidence="2 3">
    <name type="scientific">Desulfobacca acetoxidans (strain ATCC 700848 / DSM 11109 / ASRB2)</name>
    <dbReference type="NCBI Taxonomy" id="880072"/>
    <lineage>
        <taxon>Bacteria</taxon>
        <taxon>Pseudomonadati</taxon>
        <taxon>Thermodesulfobacteriota</taxon>
        <taxon>Desulfobaccia</taxon>
        <taxon>Desulfobaccales</taxon>
        <taxon>Desulfobaccaceae</taxon>
        <taxon>Desulfobacca</taxon>
    </lineage>
</organism>
<feature type="compositionally biased region" description="Basic and acidic residues" evidence="1">
    <location>
        <begin position="13"/>
        <end position="31"/>
    </location>
</feature>
<dbReference type="GO" id="GO:0006313">
    <property type="term" value="P:DNA transposition"/>
    <property type="evidence" value="ECO:0007669"/>
    <property type="project" value="InterPro"/>
</dbReference>
<sequence>MKETGSPKMMTSPREEMAEAPERRPGERSESGRSGGASAKKLAAPNPCQPVLVPNPEVLEKPIRRRFTAEYKLRILQEVDALSESGQLGALLRREGHYSSNLTTWRRQRDNGTIEALSPKKRGRKSRRQDPLIQENEQLRRQNERLARRLKKAEAIIDFQKKISEILGIPLSQPESEENDS</sequence>
<dbReference type="Proteomes" id="UP000000483">
    <property type="component" value="Chromosome"/>
</dbReference>
<feature type="region of interest" description="Disordered" evidence="1">
    <location>
        <begin position="109"/>
        <end position="137"/>
    </location>
</feature>
<evidence type="ECO:0008006" key="4">
    <source>
        <dbReference type="Google" id="ProtNLM"/>
    </source>
</evidence>
<keyword evidence="3" id="KW-1185">Reference proteome</keyword>